<evidence type="ECO:0000313" key="8">
    <source>
        <dbReference type="EMBL" id="GIM88559.1"/>
    </source>
</evidence>
<keyword evidence="4 6" id="KW-0501">Molybdenum cofactor biosynthesis</keyword>
<evidence type="ECO:0000256" key="5">
    <source>
        <dbReference type="ARBA" id="ARBA00023239"/>
    </source>
</evidence>
<feature type="domain" description="Molybdopterin cofactor biosynthesis C (MoaC)" evidence="7">
    <location>
        <begin position="18"/>
        <end position="151"/>
    </location>
</feature>
<dbReference type="Proteomes" id="UP000677082">
    <property type="component" value="Unassembled WGS sequence"/>
</dbReference>
<evidence type="ECO:0000256" key="4">
    <source>
        <dbReference type="ARBA" id="ARBA00023150"/>
    </source>
</evidence>
<sequence>MPEESPLTHVDHTGAARMVDVSEKTITARRAIAAGRVVTTEEVVALLRGEGVPKGDALAVARLAGIMGAKRTPDLIPLCHPIGLHGVQVDLTITDTAVEITATTKTADRTGVEMEALTAVATAGLAMIDMIKAVDPAASIESVRVLRKEGGKTGDWLRPEDRP</sequence>
<dbReference type="EC" id="4.6.1.17" evidence="3 6"/>
<evidence type="ECO:0000256" key="2">
    <source>
        <dbReference type="ARBA" id="ARBA00005046"/>
    </source>
</evidence>
<organism evidence="8 9">
    <name type="scientific">Paractinoplanes toevensis</name>
    <dbReference type="NCBI Taxonomy" id="571911"/>
    <lineage>
        <taxon>Bacteria</taxon>
        <taxon>Bacillati</taxon>
        <taxon>Actinomycetota</taxon>
        <taxon>Actinomycetes</taxon>
        <taxon>Micromonosporales</taxon>
        <taxon>Micromonosporaceae</taxon>
        <taxon>Paractinoplanes</taxon>
    </lineage>
</organism>
<proteinExistence type="inferred from homology"/>
<evidence type="ECO:0000259" key="7">
    <source>
        <dbReference type="Pfam" id="PF01967"/>
    </source>
</evidence>
<gene>
    <name evidence="6 8" type="primary">moaC</name>
    <name evidence="8" type="ORF">Ato02nite_003520</name>
</gene>
<comment type="pathway">
    <text evidence="2 6">Cofactor biosynthesis; molybdopterin biosynthesis.</text>
</comment>
<dbReference type="InterPro" id="IPR002820">
    <property type="entry name" value="Mopterin_CF_biosynth-C_dom"/>
</dbReference>
<dbReference type="InterPro" id="IPR050105">
    <property type="entry name" value="MoCo_biosynth_MoaA/MoaC"/>
</dbReference>
<dbReference type="HAMAP" id="MF_01224_B">
    <property type="entry name" value="MoaC_B"/>
    <property type="match status" value="1"/>
</dbReference>
<accession>A0A919T6B3</accession>
<comment type="similarity">
    <text evidence="6">Belongs to the MoaC family.</text>
</comment>
<dbReference type="AlphaFoldDB" id="A0A919T6B3"/>
<comment type="caution">
    <text evidence="8">The sequence shown here is derived from an EMBL/GenBank/DDBJ whole genome shotgun (WGS) entry which is preliminary data.</text>
</comment>
<evidence type="ECO:0000313" key="9">
    <source>
        <dbReference type="Proteomes" id="UP000677082"/>
    </source>
</evidence>
<evidence type="ECO:0000256" key="3">
    <source>
        <dbReference type="ARBA" id="ARBA00012575"/>
    </source>
</evidence>
<dbReference type="CDD" id="cd01420">
    <property type="entry name" value="MoaC_PE"/>
    <property type="match status" value="1"/>
</dbReference>
<comment type="function">
    <text evidence="6">Catalyzes the conversion of (8S)-3',8-cyclo-7,8-dihydroguanosine 5'-triphosphate to cyclic pyranopterin monophosphate (cPMP).</text>
</comment>
<dbReference type="SUPFAM" id="SSF55040">
    <property type="entry name" value="Molybdenum cofactor biosynthesis protein C, MoaC"/>
    <property type="match status" value="1"/>
</dbReference>
<dbReference type="PANTHER" id="PTHR22960">
    <property type="entry name" value="MOLYBDOPTERIN COFACTOR SYNTHESIS PROTEIN A"/>
    <property type="match status" value="1"/>
</dbReference>
<dbReference type="Pfam" id="PF01967">
    <property type="entry name" value="MoaC"/>
    <property type="match status" value="1"/>
</dbReference>
<dbReference type="InterPro" id="IPR047594">
    <property type="entry name" value="MoaC_bact/euk"/>
</dbReference>
<reference evidence="8 9" key="1">
    <citation type="submission" date="2021-03" db="EMBL/GenBank/DDBJ databases">
        <title>Whole genome shotgun sequence of Actinoplanes toevensis NBRC 105298.</title>
        <authorList>
            <person name="Komaki H."/>
            <person name="Tamura T."/>
        </authorList>
    </citation>
    <scope>NUCLEOTIDE SEQUENCE [LARGE SCALE GENOMIC DNA]</scope>
    <source>
        <strain evidence="8 9">NBRC 105298</strain>
    </source>
</reference>
<dbReference type="NCBIfam" id="TIGR00581">
    <property type="entry name" value="moaC"/>
    <property type="match status" value="1"/>
</dbReference>
<name>A0A919T6B3_9ACTN</name>
<dbReference type="InterPro" id="IPR036522">
    <property type="entry name" value="MoaC_sf"/>
</dbReference>
<feature type="binding site" evidence="6">
    <location>
        <begin position="78"/>
        <end position="80"/>
    </location>
    <ligand>
        <name>substrate</name>
    </ligand>
</feature>
<comment type="catalytic activity">
    <reaction evidence="1 6">
        <text>(8S)-3',8-cyclo-7,8-dihydroguanosine 5'-triphosphate = cyclic pyranopterin phosphate + diphosphate</text>
        <dbReference type="Rhea" id="RHEA:49580"/>
        <dbReference type="ChEBI" id="CHEBI:33019"/>
        <dbReference type="ChEBI" id="CHEBI:59648"/>
        <dbReference type="ChEBI" id="CHEBI:131766"/>
        <dbReference type="EC" id="4.6.1.17"/>
    </reaction>
</comment>
<comment type="subunit">
    <text evidence="6">Homohexamer; trimer of dimers.</text>
</comment>
<dbReference type="InterPro" id="IPR023045">
    <property type="entry name" value="MoaC"/>
</dbReference>
<feature type="binding site" evidence="6">
    <location>
        <begin position="114"/>
        <end position="115"/>
    </location>
    <ligand>
        <name>substrate</name>
    </ligand>
</feature>
<dbReference type="EMBL" id="BOQN01000004">
    <property type="protein sequence ID" value="GIM88559.1"/>
    <property type="molecule type" value="Genomic_DNA"/>
</dbReference>
<evidence type="ECO:0000256" key="1">
    <source>
        <dbReference type="ARBA" id="ARBA00001637"/>
    </source>
</evidence>
<keyword evidence="5 6" id="KW-0456">Lyase</keyword>
<protein>
    <recommendedName>
        <fullName evidence="3 6">Cyclic pyranopterin monophosphate synthase</fullName>
        <ecNumber evidence="3 6">4.6.1.17</ecNumber>
    </recommendedName>
    <alternativeName>
        <fullName evidence="6">Molybdenum cofactor biosynthesis protein C</fullName>
    </alternativeName>
</protein>
<dbReference type="GO" id="GO:0006777">
    <property type="term" value="P:Mo-molybdopterin cofactor biosynthetic process"/>
    <property type="evidence" value="ECO:0007669"/>
    <property type="project" value="UniProtKB-UniRule"/>
</dbReference>
<dbReference type="GO" id="GO:0061799">
    <property type="term" value="F:cyclic pyranopterin monophosphate synthase activity"/>
    <property type="evidence" value="ECO:0007669"/>
    <property type="project" value="UniProtKB-UniRule"/>
</dbReference>
<feature type="active site" evidence="6">
    <location>
        <position position="129"/>
    </location>
</feature>
<dbReference type="Gene3D" id="3.30.70.640">
    <property type="entry name" value="Molybdopterin cofactor biosynthesis C (MoaC) domain"/>
    <property type="match status" value="1"/>
</dbReference>
<dbReference type="RefSeq" id="WP_213004547.1">
    <property type="nucleotide sequence ID" value="NZ_BOQN01000004.1"/>
</dbReference>
<dbReference type="NCBIfam" id="NF006870">
    <property type="entry name" value="PRK09364.1"/>
    <property type="match status" value="1"/>
</dbReference>
<evidence type="ECO:0000256" key="6">
    <source>
        <dbReference type="HAMAP-Rule" id="MF_01224"/>
    </source>
</evidence>
<keyword evidence="9" id="KW-1185">Reference proteome</keyword>